<dbReference type="CDD" id="cd03146">
    <property type="entry name" value="GAT1_Peptidase_E"/>
    <property type="match status" value="1"/>
</dbReference>
<keyword evidence="3 5" id="KW-0378">Hydrolase</keyword>
<dbReference type="InterPro" id="IPR029062">
    <property type="entry name" value="Class_I_gatase-like"/>
</dbReference>
<dbReference type="InterPro" id="IPR005320">
    <property type="entry name" value="Peptidase_S51"/>
</dbReference>
<evidence type="ECO:0000256" key="4">
    <source>
        <dbReference type="ARBA" id="ARBA00022825"/>
    </source>
</evidence>
<evidence type="ECO:0000256" key="3">
    <source>
        <dbReference type="ARBA" id="ARBA00022801"/>
    </source>
</evidence>
<keyword evidence="5" id="KW-0224">Dipeptidase</keyword>
<accession>A0ABU4VJF4</accession>
<dbReference type="GO" id="GO:0016805">
    <property type="term" value="F:dipeptidase activity"/>
    <property type="evidence" value="ECO:0007669"/>
    <property type="project" value="UniProtKB-KW"/>
</dbReference>
<name>A0ABU4VJF4_9ACTN</name>
<organism evidence="5 6">
    <name type="scientific">Patulibacter brassicae</name>
    <dbReference type="NCBI Taxonomy" id="1705717"/>
    <lineage>
        <taxon>Bacteria</taxon>
        <taxon>Bacillati</taxon>
        <taxon>Actinomycetota</taxon>
        <taxon>Thermoleophilia</taxon>
        <taxon>Solirubrobacterales</taxon>
        <taxon>Patulibacteraceae</taxon>
        <taxon>Patulibacter</taxon>
    </lineage>
</organism>
<dbReference type="PANTHER" id="PTHR20842:SF0">
    <property type="entry name" value="ALPHA-ASPARTYL DIPEPTIDASE"/>
    <property type="match status" value="1"/>
</dbReference>
<dbReference type="Pfam" id="PF03575">
    <property type="entry name" value="Peptidase_S51"/>
    <property type="match status" value="1"/>
</dbReference>
<evidence type="ECO:0000313" key="5">
    <source>
        <dbReference type="EMBL" id="MDX8151960.1"/>
    </source>
</evidence>
<evidence type="ECO:0000313" key="6">
    <source>
        <dbReference type="Proteomes" id="UP001277761"/>
    </source>
</evidence>
<evidence type="ECO:0000256" key="2">
    <source>
        <dbReference type="ARBA" id="ARBA00022670"/>
    </source>
</evidence>
<protein>
    <submittedName>
        <fullName evidence="5">Peptidase E</fullName>
        <ecNumber evidence="5">3.4.13.21</ecNumber>
    </submittedName>
</protein>
<keyword evidence="6" id="KW-1185">Reference proteome</keyword>
<dbReference type="EMBL" id="JAXAVX010000004">
    <property type="protein sequence ID" value="MDX8151960.1"/>
    <property type="molecule type" value="Genomic_DNA"/>
</dbReference>
<dbReference type="EC" id="3.4.13.21" evidence="5"/>
<comment type="caution">
    <text evidence="5">The sequence shown here is derived from an EMBL/GenBank/DDBJ whole genome shotgun (WGS) entry which is preliminary data.</text>
</comment>
<proteinExistence type="inferred from homology"/>
<comment type="similarity">
    <text evidence="1">Belongs to the peptidase S51 family.</text>
</comment>
<keyword evidence="4" id="KW-0720">Serine protease</keyword>
<dbReference type="RefSeq" id="WP_319954115.1">
    <property type="nucleotide sequence ID" value="NZ_JAXAVX010000004.1"/>
</dbReference>
<gene>
    <name evidence="5" type="ORF">SK069_10180</name>
</gene>
<reference evidence="5 6" key="1">
    <citation type="submission" date="2023-11" db="EMBL/GenBank/DDBJ databases">
        <authorList>
            <person name="Xu M."/>
            <person name="Jiang T."/>
        </authorList>
    </citation>
    <scope>NUCLEOTIDE SEQUENCE [LARGE SCALE GENOMIC DNA]</scope>
    <source>
        <strain evidence="5 6">SD</strain>
    </source>
</reference>
<dbReference type="Proteomes" id="UP001277761">
    <property type="component" value="Unassembled WGS sequence"/>
</dbReference>
<evidence type="ECO:0000256" key="1">
    <source>
        <dbReference type="ARBA" id="ARBA00006534"/>
    </source>
</evidence>
<sequence>MSGAPVFCMGGGGFTMEPGRTALDAYILALAPVHRPRVLFLPTASGDPKEQVERFSRLFGTLPCRPRVLSLFHLDELEETLEALILGQDVVYVGGGSMRNLLALWRAHGVADLLLEAHRRGTVLAGLSAGAMCWFQGGVSSSTGSPEPIDGLGLLEGSFSVHARQVPERGEVQRAAIAAGRLPDGWNADDYCGLLFVDGRLEEAVASRPDAGARRVERLADGTVRETELPVRRLEPVTIDLVEDVAERRTGEALAPTDVRDELRAVRRMRDRATRRRMRTRGVG</sequence>
<dbReference type="PANTHER" id="PTHR20842">
    <property type="entry name" value="PROTEASE S51 ALPHA-ASPARTYL DIPEPTIDASE"/>
    <property type="match status" value="1"/>
</dbReference>
<dbReference type="SUPFAM" id="SSF52317">
    <property type="entry name" value="Class I glutamine amidotransferase-like"/>
    <property type="match status" value="1"/>
</dbReference>
<keyword evidence="2" id="KW-0645">Protease</keyword>
<dbReference type="Gene3D" id="3.40.50.880">
    <property type="match status" value="1"/>
</dbReference>